<dbReference type="SFLD" id="SFLDG01150">
    <property type="entry name" value="Main.1:_Beta-like"/>
    <property type="match status" value="1"/>
</dbReference>
<dbReference type="InterPro" id="IPR036282">
    <property type="entry name" value="Glutathione-S-Trfase_C_sf"/>
</dbReference>
<dbReference type="SUPFAM" id="SSF47616">
    <property type="entry name" value="GST C-terminal domain-like"/>
    <property type="match status" value="1"/>
</dbReference>
<comment type="similarity">
    <text evidence="1">Belongs to the GST superfamily.</text>
</comment>
<evidence type="ECO:0000259" key="2">
    <source>
        <dbReference type="PROSITE" id="PS50404"/>
    </source>
</evidence>
<dbReference type="InterPro" id="IPR036249">
    <property type="entry name" value="Thioredoxin-like_sf"/>
</dbReference>
<organism evidence="4 5">
    <name type="scientific">Oenococcus oeni</name>
    <name type="common">Leuconostoc oenos</name>
    <dbReference type="NCBI Taxonomy" id="1247"/>
    <lineage>
        <taxon>Bacteria</taxon>
        <taxon>Bacillati</taxon>
        <taxon>Bacillota</taxon>
        <taxon>Bacilli</taxon>
        <taxon>Lactobacillales</taxon>
        <taxon>Lactobacillaceae</taxon>
        <taxon>Oenococcus</taxon>
    </lineage>
</organism>
<dbReference type="InterPro" id="IPR040079">
    <property type="entry name" value="Glutathione_S-Trfase"/>
</dbReference>
<feature type="domain" description="GST N-terminal" evidence="2">
    <location>
        <begin position="1"/>
        <end position="82"/>
    </location>
</feature>
<dbReference type="Proteomes" id="UP001281024">
    <property type="component" value="Unassembled WGS sequence"/>
</dbReference>
<dbReference type="Gene3D" id="3.40.30.10">
    <property type="entry name" value="Glutaredoxin"/>
    <property type="match status" value="1"/>
</dbReference>
<dbReference type="Pfam" id="PF00043">
    <property type="entry name" value="GST_C"/>
    <property type="match status" value="1"/>
</dbReference>
<dbReference type="SFLD" id="SFLDS00019">
    <property type="entry name" value="Glutathione_Transferase_(cytos"/>
    <property type="match status" value="1"/>
</dbReference>
<dbReference type="PROSITE" id="PS50404">
    <property type="entry name" value="GST_NTER"/>
    <property type="match status" value="1"/>
</dbReference>
<dbReference type="AlphaFoldDB" id="A0AAJ2UAR8"/>
<dbReference type="PROSITE" id="PS50405">
    <property type="entry name" value="GST_CTER"/>
    <property type="match status" value="1"/>
</dbReference>
<dbReference type="Gene3D" id="1.20.1050.10">
    <property type="match status" value="1"/>
</dbReference>
<evidence type="ECO:0000259" key="3">
    <source>
        <dbReference type="PROSITE" id="PS50405"/>
    </source>
</evidence>
<dbReference type="SUPFAM" id="SSF52833">
    <property type="entry name" value="Thioredoxin-like"/>
    <property type="match status" value="1"/>
</dbReference>
<evidence type="ECO:0000313" key="5">
    <source>
        <dbReference type="Proteomes" id="UP001281024"/>
    </source>
</evidence>
<evidence type="ECO:0000256" key="1">
    <source>
        <dbReference type="RuleBase" id="RU003494"/>
    </source>
</evidence>
<dbReference type="CDD" id="cd03057">
    <property type="entry name" value="GST_N_Beta"/>
    <property type="match status" value="1"/>
</dbReference>
<comment type="caution">
    <text evidence="4">The sequence shown here is derived from an EMBL/GenBank/DDBJ whole genome shotgun (WGS) entry which is preliminary data.</text>
</comment>
<proteinExistence type="inferred from homology"/>
<dbReference type="InterPro" id="IPR004046">
    <property type="entry name" value="GST_C"/>
</dbReference>
<reference evidence="4" key="1">
    <citation type="submission" date="2019-10" db="EMBL/GenBank/DDBJ databases">
        <title>Malate fermentation in French cider.</title>
        <authorList>
            <person name="Cousin F.J."/>
            <person name="Medina Fernandez S."/>
            <person name="Misery B."/>
            <person name="Laplace J.-M."/>
            <person name="Cretenet M."/>
        </authorList>
    </citation>
    <scope>NUCLEOTIDE SEQUENCE</scope>
    <source>
        <strain evidence="4">UCMA15129</strain>
    </source>
</reference>
<dbReference type="RefSeq" id="WP_143810120.1">
    <property type="nucleotide sequence ID" value="NZ_MLNF01000089.1"/>
</dbReference>
<dbReference type="SFLD" id="SFLDG00358">
    <property type="entry name" value="Main_(cytGST)"/>
    <property type="match status" value="1"/>
</dbReference>
<dbReference type="PANTHER" id="PTHR44051">
    <property type="entry name" value="GLUTATHIONE S-TRANSFERASE-RELATED"/>
    <property type="match status" value="1"/>
</dbReference>
<dbReference type="CDD" id="cd03188">
    <property type="entry name" value="GST_C_Beta"/>
    <property type="match status" value="1"/>
</dbReference>
<sequence>MKLFYAAGASSLAPHILLEESSLTYVVEKVNLDTKTWNEGQNDYKQINPKSYVPALETDSGKIITECAVIMEYIAKKATTKNLIAEYDSQTYWQQRMWLNYIATELHKNFISPFRKGNWLPNTIDSKQLAYKRVLSRLKFVDQKLNQKNYLVNNQFSAPDAYLFVMTNWIHRLEYSFNNLANLKRFDNNMRKRLAVDKVLKQAKRILYKTNQIKQNHS</sequence>
<gene>
    <name evidence="4" type="ORF">GA838_02020</name>
</gene>
<dbReference type="PANTHER" id="PTHR44051:SF8">
    <property type="entry name" value="GLUTATHIONE S-TRANSFERASE GSTA"/>
    <property type="match status" value="1"/>
</dbReference>
<dbReference type="InterPro" id="IPR004045">
    <property type="entry name" value="Glutathione_S-Trfase_N"/>
</dbReference>
<dbReference type="Pfam" id="PF02798">
    <property type="entry name" value="GST_N"/>
    <property type="match status" value="1"/>
</dbReference>
<accession>A0AAJ2UAR8</accession>
<feature type="domain" description="GST C-terminal" evidence="3">
    <location>
        <begin position="88"/>
        <end position="210"/>
    </location>
</feature>
<dbReference type="EMBL" id="WERV01000002">
    <property type="protein sequence ID" value="MDV7714560.1"/>
    <property type="molecule type" value="Genomic_DNA"/>
</dbReference>
<evidence type="ECO:0000313" key="4">
    <source>
        <dbReference type="EMBL" id="MDV7714560.1"/>
    </source>
</evidence>
<protein>
    <submittedName>
        <fullName evidence="4">Glutathione S-transferase</fullName>
    </submittedName>
</protein>
<name>A0AAJ2UAR8_OENOE</name>
<dbReference type="InterPro" id="IPR010987">
    <property type="entry name" value="Glutathione-S-Trfase_C-like"/>
</dbReference>